<organism evidence="2 3">
    <name type="scientific">Mesorhizobium muleiense</name>
    <dbReference type="NCBI Taxonomy" id="1004279"/>
    <lineage>
        <taxon>Bacteria</taxon>
        <taxon>Pseudomonadati</taxon>
        <taxon>Pseudomonadota</taxon>
        <taxon>Alphaproteobacteria</taxon>
        <taxon>Hyphomicrobiales</taxon>
        <taxon>Phyllobacteriaceae</taxon>
        <taxon>Mesorhizobium</taxon>
    </lineage>
</organism>
<evidence type="ECO:0000313" key="2">
    <source>
        <dbReference type="EMBL" id="SDI85955.1"/>
    </source>
</evidence>
<dbReference type="Proteomes" id="UP000198894">
    <property type="component" value="Unassembled WGS sequence"/>
</dbReference>
<protein>
    <recommendedName>
        <fullName evidence="4">Peptidase propeptide and YPEB domain-containing protein</fullName>
    </recommendedName>
</protein>
<accession>A0A1G8P0V7</accession>
<feature type="signal peptide" evidence="1">
    <location>
        <begin position="1"/>
        <end position="24"/>
    </location>
</feature>
<evidence type="ECO:0008006" key="4">
    <source>
        <dbReference type="Google" id="ProtNLM"/>
    </source>
</evidence>
<reference evidence="3" key="1">
    <citation type="submission" date="2016-10" db="EMBL/GenBank/DDBJ databases">
        <authorList>
            <person name="Varghese N."/>
            <person name="Submissions S."/>
        </authorList>
    </citation>
    <scope>NUCLEOTIDE SEQUENCE [LARGE SCALE GENOMIC DNA]</scope>
    <source>
        <strain evidence="3">CGMCC 1.11022</strain>
    </source>
</reference>
<dbReference type="AlphaFoldDB" id="A0A1G8P0V7"/>
<keyword evidence="1" id="KW-0732">Signal</keyword>
<evidence type="ECO:0000256" key="1">
    <source>
        <dbReference type="SAM" id="SignalP"/>
    </source>
</evidence>
<keyword evidence="3" id="KW-1185">Reference proteome</keyword>
<feature type="chain" id="PRO_5011478331" description="Peptidase propeptide and YPEB domain-containing protein" evidence="1">
    <location>
        <begin position="25"/>
        <end position="109"/>
    </location>
</feature>
<gene>
    <name evidence="2" type="ORF">SAMN05428953_103123</name>
</gene>
<sequence>MSAKPAVRTSIRATAIGFLAGALSACVSTPPPPPQDQMSRTQVETAPADLQLLCADAAAKASGADSSRILPVSSSKIDSTTYRVELDASGKKTSCLVDTEGNVKSVQPT</sequence>
<dbReference type="PROSITE" id="PS51257">
    <property type="entry name" value="PROKAR_LIPOPROTEIN"/>
    <property type="match status" value="1"/>
</dbReference>
<name>A0A1G8P0V7_9HYPH</name>
<proteinExistence type="predicted"/>
<evidence type="ECO:0000313" key="3">
    <source>
        <dbReference type="Proteomes" id="UP000198894"/>
    </source>
</evidence>
<dbReference type="EMBL" id="FNEE01000003">
    <property type="protein sequence ID" value="SDI85955.1"/>
    <property type="molecule type" value="Genomic_DNA"/>
</dbReference>